<sequence length="125" mass="14291">MDIWTKKIWACRTRRAPSNELDPVPIGAIVSAKKIFPLNRYNSFPIGQIRTKKVWACRTRRASSKEPGPVPLLAIVSERQIVKEKFCSYWSDLDEKNMGVLDATSPFQRTRSSSSPCYRVGERNC</sequence>
<dbReference type="Proteomes" id="UP001607303">
    <property type="component" value="Unassembled WGS sequence"/>
</dbReference>
<organism evidence="1 2">
    <name type="scientific">Vespula maculifrons</name>
    <name type="common">Eastern yellow jacket</name>
    <name type="synonym">Wasp</name>
    <dbReference type="NCBI Taxonomy" id="7453"/>
    <lineage>
        <taxon>Eukaryota</taxon>
        <taxon>Metazoa</taxon>
        <taxon>Ecdysozoa</taxon>
        <taxon>Arthropoda</taxon>
        <taxon>Hexapoda</taxon>
        <taxon>Insecta</taxon>
        <taxon>Pterygota</taxon>
        <taxon>Neoptera</taxon>
        <taxon>Endopterygota</taxon>
        <taxon>Hymenoptera</taxon>
        <taxon>Apocrita</taxon>
        <taxon>Aculeata</taxon>
        <taxon>Vespoidea</taxon>
        <taxon>Vespidae</taxon>
        <taxon>Vespinae</taxon>
        <taxon>Vespula</taxon>
    </lineage>
</organism>
<accession>A0ABD2B0H6</accession>
<evidence type="ECO:0000313" key="2">
    <source>
        <dbReference type="Proteomes" id="UP001607303"/>
    </source>
</evidence>
<reference evidence="1 2" key="1">
    <citation type="journal article" date="2024" name="Ann. Entomol. Soc. Am.">
        <title>Genomic analyses of the southern and eastern yellowjacket wasps (Hymenoptera: Vespidae) reveal evolutionary signatures of social life.</title>
        <authorList>
            <person name="Catto M.A."/>
            <person name="Caine P.B."/>
            <person name="Orr S.E."/>
            <person name="Hunt B.G."/>
            <person name="Goodisman M.A.D."/>
        </authorList>
    </citation>
    <scope>NUCLEOTIDE SEQUENCE [LARGE SCALE GENOMIC DNA]</scope>
    <source>
        <strain evidence="1">232</strain>
        <tissue evidence="1">Head and thorax</tissue>
    </source>
</reference>
<dbReference type="EMBL" id="JAYRBN010000107">
    <property type="protein sequence ID" value="KAL2726376.1"/>
    <property type="molecule type" value="Genomic_DNA"/>
</dbReference>
<evidence type="ECO:0000313" key="1">
    <source>
        <dbReference type="EMBL" id="KAL2726376.1"/>
    </source>
</evidence>
<proteinExistence type="predicted"/>
<keyword evidence="2" id="KW-1185">Reference proteome</keyword>
<protein>
    <submittedName>
        <fullName evidence="1">Uncharacterized protein</fullName>
    </submittedName>
</protein>
<comment type="caution">
    <text evidence="1">The sequence shown here is derived from an EMBL/GenBank/DDBJ whole genome shotgun (WGS) entry which is preliminary data.</text>
</comment>
<dbReference type="AlphaFoldDB" id="A0ABD2B0H6"/>
<gene>
    <name evidence="1" type="ORF">V1477_017803</name>
</gene>
<name>A0ABD2B0H6_VESMC</name>